<organism evidence="19 20">
    <name type="scientific">Arxiozyma heterogenica</name>
    <dbReference type="NCBI Taxonomy" id="278026"/>
    <lineage>
        <taxon>Eukaryota</taxon>
        <taxon>Fungi</taxon>
        <taxon>Dikarya</taxon>
        <taxon>Ascomycota</taxon>
        <taxon>Saccharomycotina</taxon>
        <taxon>Saccharomycetes</taxon>
        <taxon>Saccharomycetales</taxon>
        <taxon>Saccharomycetaceae</taxon>
        <taxon>Arxiozyma</taxon>
    </lineage>
</organism>
<comment type="caution">
    <text evidence="19">The sequence shown here is derived from an EMBL/GenBank/DDBJ whole genome shotgun (WGS) entry which is preliminary data.</text>
</comment>
<feature type="domain" description="CWF21" evidence="18">
    <location>
        <begin position="80"/>
        <end position="133"/>
    </location>
</feature>
<dbReference type="SMART" id="SM00098">
    <property type="entry name" value="alkPPc"/>
    <property type="match status" value="1"/>
</dbReference>
<dbReference type="AlphaFoldDB" id="A0AAN8A798"/>
<feature type="compositionally biased region" description="Polar residues" evidence="16">
    <location>
        <begin position="12"/>
        <end position="23"/>
    </location>
</feature>
<evidence type="ECO:0000256" key="12">
    <source>
        <dbReference type="PIRSR" id="PIRSR601952-1"/>
    </source>
</evidence>
<keyword evidence="11 17" id="KW-0472">Membrane</keyword>
<feature type="binding site" evidence="13">
    <location>
        <position position="506"/>
    </location>
    <ligand>
        <name>Zn(2+)</name>
        <dbReference type="ChEBI" id="CHEBI:29105"/>
        <label>2</label>
    </ligand>
</feature>
<comment type="similarity">
    <text evidence="2 14">Belongs to the alkaline phosphatase family.</text>
</comment>
<comment type="subcellular location">
    <subcellularLocation>
        <location evidence="1">Membrane</location>
        <topology evidence="1">Single-pass membrane protein</topology>
    </subcellularLocation>
</comment>
<name>A0AAN8A798_9SACH</name>
<evidence type="ECO:0000256" key="14">
    <source>
        <dbReference type="RuleBase" id="RU003946"/>
    </source>
</evidence>
<dbReference type="GO" id="GO:0006796">
    <property type="term" value="P:phosphate-containing compound metabolic process"/>
    <property type="evidence" value="ECO:0007669"/>
    <property type="project" value="UniProtKB-ARBA"/>
</dbReference>
<dbReference type="PANTHER" id="PTHR11596:SF5">
    <property type="entry name" value="ALKALINE PHOSPHATASE"/>
    <property type="match status" value="1"/>
</dbReference>
<gene>
    <name evidence="19" type="ORF">RI543_004285</name>
</gene>
<keyword evidence="20" id="KW-1185">Reference proteome</keyword>
<dbReference type="PANTHER" id="PTHR11596">
    <property type="entry name" value="ALKALINE PHOSPHATASE"/>
    <property type="match status" value="1"/>
</dbReference>
<feature type="binding site" evidence="13">
    <location>
        <position position="308"/>
    </location>
    <ligand>
        <name>Mg(2+)</name>
        <dbReference type="ChEBI" id="CHEBI:18420"/>
    </ligand>
</feature>
<evidence type="ECO:0000256" key="2">
    <source>
        <dbReference type="ARBA" id="ARBA00005984"/>
    </source>
</evidence>
<feature type="binding site" evidence="13">
    <location>
        <position position="209"/>
    </location>
    <ligand>
        <name>Mg(2+)</name>
        <dbReference type="ChEBI" id="CHEBI:18420"/>
    </ligand>
</feature>
<feature type="active site" description="Phosphoserine intermediate" evidence="12">
    <location>
        <position position="257"/>
    </location>
</feature>
<evidence type="ECO:0000256" key="8">
    <source>
        <dbReference type="ARBA" id="ARBA00022833"/>
    </source>
</evidence>
<evidence type="ECO:0000256" key="9">
    <source>
        <dbReference type="ARBA" id="ARBA00022842"/>
    </source>
</evidence>
<sequence>MSYNGIGLKSAKGSSTSGHIQKSLASNDERISLLNYKARKLQKQRNTVKEDNDNNRIKKISQLKTTKNGNFIKQIHNSMAKHLSKREIELRVSELRDCLEDGRESNSKKTKLTDSEIDQRCNALREELVKEKQERVQLLNRYRSRKNRLDQQIDKDVHNKKKIVIMTCFLVILIMTLFTQMSDGSPFFHHNDSVLHSNRKRNVIFFVTDGMGPASLSLTRSFRQYIDGLPINDTLVLDKHLIGNSRTRSFDSLVTDSAAGATAFSCGLKTYNSAIGVGPFKQPCGTILEAAKLNGYLIGLVVTTRITDATPASFSAHTDYRMQEDLIALHQIGEYPLGPMVDLMIGGGRTHFYPRATNNSDVTKYGLNGSRLDGRNLIEEVVSNGWQYVGDREEFDRLQMGFNVSLPLMALMSDFDIPFEIDRNNSVYPSLEEQTITALNALSKATEQSDRGFFLLIEGSRIDHAGHQNDPAAQVREVLAFDKAFQAAIEFSENTDVETILISTSDHETGGLTLARQVTKEYPEYIWLPEVLANASHSGEYAKKKIINFYKSLNDEEDNNNNNRRKKIDFITKEILEKDLGIFDYTDDDIEYLINAKTGDLVQDKLNDMVSFRAQIGWTTHGHSAVDVNIYAYANKRKAWYDILDHLQGNHENIEIGQYMAKYLNLDLQKVTSMINGTKHSPDIAVKELEKGIIYDEYHHRLINK</sequence>
<comment type="cofactor">
    <cofactor evidence="13">
        <name>Mg(2+)</name>
        <dbReference type="ChEBI" id="CHEBI:18420"/>
    </cofactor>
    <text evidence="13">Binds 1 Mg(2+) ion.</text>
</comment>
<evidence type="ECO:0000256" key="16">
    <source>
        <dbReference type="SAM" id="MobiDB-lite"/>
    </source>
</evidence>
<feature type="binding site" evidence="13">
    <location>
        <position position="458"/>
    </location>
    <ligand>
        <name>Mg(2+)</name>
        <dbReference type="ChEBI" id="CHEBI:18420"/>
    </ligand>
</feature>
<dbReference type="InterPro" id="IPR017850">
    <property type="entry name" value="Alkaline_phosphatase_core_sf"/>
</dbReference>
<dbReference type="InterPro" id="IPR013170">
    <property type="entry name" value="mRNA_splic_Cwf21_dom"/>
</dbReference>
<evidence type="ECO:0000256" key="13">
    <source>
        <dbReference type="PIRSR" id="PIRSR601952-2"/>
    </source>
</evidence>
<dbReference type="CDD" id="cd16012">
    <property type="entry name" value="ALP"/>
    <property type="match status" value="1"/>
</dbReference>
<evidence type="ECO:0000313" key="19">
    <source>
        <dbReference type="EMBL" id="KAK5778616.1"/>
    </source>
</evidence>
<feature type="transmembrane region" description="Helical" evidence="17">
    <location>
        <begin position="163"/>
        <end position="181"/>
    </location>
</feature>
<feature type="binding site" evidence="13">
    <location>
        <position position="310"/>
    </location>
    <ligand>
        <name>Mg(2+)</name>
        <dbReference type="ChEBI" id="CHEBI:18420"/>
    </ligand>
</feature>
<evidence type="ECO:0000256" key="15">
    <source>
        <dbReference type="RuleBase" id="RU003947"/>
    </source>
</evidence>
<dbReference type="InterPro" id="IPR001952">
    <property type="entry name" value="Alkaline_phosphatase"/>
</dbReference>
<dbReference type="GO" id="GO:0005634">
    <property type="term" value="C:nucleus"/>
    <property type="evidence" value="ECO:0007669"/>
    <property type="project" value="UniProtKB-ARBA"/>
</dbReference>
<dbReference type="InterPro" id="IPR018299">
    <property type="entry name" value="Alkaline_phosphatase_AS"/>
</dbReference>
<dbReference type="PROSITE" id="PS00123">
    <property type="entry name" value="ALKALINE_PHOSPHATASE"/>
    <property type="match status" value="1"/>
</dbReference>
<evidence type="ECO:0000256" key="3">
    <source>
        <dbReference type="ARBA" id="ARBA00012647"/>
    </source>
</evidence>
<proteinExistence type="inferred from homology"/>
<evidence type="ECO:0000256" key="10">
    <source>
        <dbReference type="ARBA" id="ARBA00022989"/>
    </source>
</evidence>
<comment type="cofactor">
    <cofactor evidence="13">
        <name>Zn(2+)</name>
        <dbReference type="ChEBI" id="CHEBI:29105"/>
    </cofactor>
    <text evidence="13">Binds 2 Zn(2+) ions.</text>
</comment>
<evidence type="ECO:0000256" key="11">
    <source>
        <dbReference type="ARBA" id="ARBA00023136"/>
    </source>
</evidence>
<evidence type="ECO:0000313" key="20">
    <source>
        <dbReference type="Proteomes" id="UP001306508"/>
    </source>
</evidence>
<evidence type="ECO:0000256" key="6">
    <source>
        <dbReference type="ARBA" id="ARBA00022723"/>
    </source>
</evidence>
<dbReference type="GO" id="GO:0019637">
    <property type="term" value="P:organophosphate metabolic process"/>
    <property type="evidence" value="ECO:0007669"/>
    <property type="project" value="UniProtKB-ARBA"/>
</dbReference>
<dbReference type="Pfam" id="PF08312">
    <property type="entry name" value="cwf21"/>
    <property type="match status" value="1"/>
</dbReference>
<feature type="binding site" evidence="13">
    <location>
        <position position="507"/>
    </location>
    <ligand>
        <name>Zn(2+)</name>
        <dbReference type="ChEBI" id="CHEBI:29105"/>
        <label>2</label>
    </ligand>
</feature>
<dbReference type="EMBL" id="JAWIZZ010000053">
    <property type="protein sequence ID" value="KAK5778616.1"/>
    <property type="molecule type" value="Genomic_DNA"/>
</dbReference>
<feature type="binding site" evidence="13">
    <location>
        <position position="623"/>
    </location>
    <ligand>
        <name>Zn(2+)</name>
        <dbReference type="ChEBI" id="CHEBI:29105"/>
        <label>2</label>
    </ligand>
</feature>
<dbReference type="SUPFAM" id="SSF53649">
    <property type="entry name" value="Alkaline phosphatase-like"/>
    <property type="match status" value="1"/>
</dbReference>
<dbReference type="SMART" id="SM01115">
    <property type="entry name" value="cwf21"/>
    <property type="match status" value="1"/>
</dbReference>
<keyword evidence="4" id="KW-0597">Phosphoprotein</keyword>
<protein>
    <recommendedName>
        <fullName evidence="3 15">Alkaline phosphatase</fullName>
        <ecNumber evidence="3 15">3.1.3.1</ecNumber>
    </recommendedName>
</protein>
<feature type="region of interest" description="Disordered" evidence="16">
    <location>
        <begin position="1"/>
        <end position="23"/>
    </location>
</feature>
<evidence type="ECO:0000256" key="5">
    <source>
        <dbReference type="ARBA" id="ARBA00022692"/>
    </source>
</evidence>
<evidence type="ECO:0000259" key="18">
    <source>
        <dbReference type="SMART" id="SM01115"/>
    </source>
</evidence>
<dbReference type="Gene3D" id="1.10.60.40">
    <property type="match status" value="1"/>
</dbReference>
<keyword evidence="6 13" id="KW-0479">Metal-binding</keyword>
<dbReference type="GO" id="GO:0004035">
    <property type="term" value="F:alkaline phosphatase activity"/>
    <property type="evidence" value="ECO:0007669"/>
    <property type="project" value="UniProtKB-EC"/>
</dbReference>
<comment type="catalytic activity">
    <reaction evidence="15">
        <text>a phosphate monoester + H2O = an alcohol + phosphate</text>
        <dbReference type="Rhea" id="RHEA:15017"/>
        <dbReference type="ChEBI" id="CHEBI:15377"/>
        <dbReference type="ChEBI" id="CHEBI:30879"/>
        <dbReference type="ChEBI" id="CHEBI:43474"/>
        <dbReference type="ChEBI" id="CHEBI:67140"/>
        <dbReference type="EC" id="3.1.3.1"/>
    </reaction>
</comment>
<reference evidence="20" key="1">
    <citation type="submission" date="2023-07" db="EMBL/GenBank/DDBJ databases">
        <title>A draft genome of Kazachstania heterogenica Y-27499.</title>
        <authorList>
            <person name="Donic C."/>
            <person name="Kralova J.S."/>
            <person name="Fidel L."/>
            <person name="Ben-Dor S."/>
            <person name="Jung S."/>
        </authorList>
    </citation>
    <scope>NUCLEOTIDE SEQUENCE [LARGE SCALE GENOMIC DNA]</scope>
    <source>
        <strain evidence="20">Y27499</strain>
    </source>
</reference>
<evidence type="ECO:0000256" key="4">
    <source>
        <dbReference type="ARBA" id="ARBA00022553"/>
    </source>
</evidence>
<accession>A0AAN8A798</accession>
<keyword evidence="10 17" id="KW-1133">Transmembrane helix</keyword>
<dbReference type="CDD" id="cd21372">
    <property type="entry name" value="cwf21_CWC21-like"/>
    <property type="match status" value="1"/>
</dbReference>
<evidence type="ECO:0000256" key="1">
    <source>
        <dbReference type="ARBA" id="ARBA00004167"/>
    </source>
</evidence>
<feature type="binding site" evidence="13">
    <location>
        <position position="209"/>
    </location>
    <ligand>
        <name>Zn(2+)</name>
        <dbReference type="ChEBI" id="CHEBI:29105"/>
        <label>2</label>
    </ligand>
</feature>
<dbReference type="Proteomes" id="UP001306508">
    <property type="component" value="Unassembled WGS sequence"/>
</dbReference>
<keyword evidence="5 17" id="KW-0812">Transmembrane</keyword>
<dbReference type="EC" id="3.1.3.1" evidence="3 15"/>
<evidence type="ECO:0000256" key="17">
    <source>
        <dbReference type="SAM" id="Phobius"/>
    </source>
</evidence>
<dbReference type="FunFam" id="3.40.720.10:FF:000063">
    <property type="entry name" value="Alkaline phosphatase"/>
    <property type="match status" value="1"/>
</dbReference>
<keyword evidence="8 13" id="KW-0862">Zinc</keyword>
<dbReference type="GO" id="GO:0046872">
    <property type="term" value="F:metal ion binding"/>
    <property type="evidence" value="ECO:0007669"/>
    <property type="project" value="UniProtKB-KW"/>
</dbReference>
<dbReference type="GO" id="GO:0000329">
    <property type="term" value="C:fungal-type vacuole membrane"/>
    <property type="evidence" value="ECO:0007669"/>
    <property type="project" value="TreeGrafter"/>
</dbReference>
<keyword evidence="7 15" id="KW-0378">Hydrolase</keyword>
<evidence type="ECO:0000256" key="7">
    <source>
        <dbReference type="ARBA" id="ARBA00022801"/>
    </source>
</evidence>
<dbReference type="Pfam" id="PF00245">
    <property type="entry name" value="Alk_phosphatase"/>
    <property type="match status" value="1"/>
</dbReference>
<feature type="binding site" evidence="13">
    <location>
        <position position="463"/>
    </location>
    <ligand>
        <name>Zn(2+)</name>
        <dbReference type="ChEBI" id="CHEBI:29105"/>
        <label>2</label>
    </ligand>
</feature>
<dbReference type="PRINTS" id="PR00113">
    <property type="entry name" value="ALKPHPHTASE"/>
</dbReference>
<dbReference type="Gene3D" id="3.40.720.10">
    <property type="entry name" value="Alkaline Phosphatase, subunit A"/>
    <property type="match status" value="1"/>
</dbReference>
<dbReference type="FunFam" id="1.10.60.40:FF:000002">
    <property type="entry name" value="Alkaline phosphatase"/>
    <property type="match status" value="1"/>
</dbReference>
<feature type="binding site" evidence="13">
    <location>
        <position position="467"/>
    </location>
    <ligand>
        <name>Zn(2+)</name>
        <dbReference type="ChEBI" id="CHEBI:29105"/>
        <label>2</label>
    </ligand>
</feature>
<keyword evidence="9 13" id="KW-0460">Magnesium</keyword>